<dbReference type="eggNOG" id="ENOG502TD9U">
    <property type="taxonomic scope" value="Eukaryota"/>
</dbReference>
<dbReference type="GeneID" id="11514027"/>
<evidence type="ECO:0000256" key="1">
    <source>
        <dbReference type="SAM" id="MobiDB-lite"/>
    </source>
</evidence>
<evidence type="ECO:0000313" key="2">
    <source>
        <dbReference type="EMBL" id="AEO60801.1"/>
    </source>
</evidence>
<dbReference type="OrthoDB" id="4590038at2759"/>
<accession>G2QLH0</accession>
<dbReference type="AlphaFoldDB" id="G2QLH0"/>
<feature type="region of interest" description="Disordered" evidence="1">
    <location>
        <begin position="1"/>
        <end position="70"/>
    </location>
</feature>
<proteinExistence type="predicted"/>
<dbReference type="EMBL" id="CP003007">
    <property type="protein sequence ID" value="AEO60801.1"/>
    <property type="molecule type" value="Genomic_DNA"/>
</dbReference>
<dbReference type="RefSeq" id="XP_003666046.1">
    <property type="nucleotide sequence ID" value="XM_003665998.1"/>
</dbReference>
<dbReference type="InParanoid" id="G2QLH0"/>
<feature type="compositionally biased region" description="Polar residues" evidence="1">
    <location>
        <begin position="1"/>
        <end position="12"/>
    </location>
</feature>
<protein>
    <submittedName>
        <fullName evidence="2">Uncharacterized protein</fullName>
    </submittedName>
</protein>
<dbReference type="HOGENOM" id="CLU_2251890_0_0_1"/>
<keyword evidence="3" id="KW-1185">Reference proteome</keyword>
<dbReference type="OMA" id="RAMSHTG"/>
<feature type="compositionally biased region" description="Low complexity" evidence="1">
    <location>
        <begin position="33"/>
        <end position="58"/>
    </location>
</feature>
<dbReference type="KEGG" id="mtm:MYCTH_2310408"/>
<dbReference type="VEuPathDB" id="FungiDB:MYCTH_2310408"/>
<name>G2QLH0_THET4</name>
<reference evidence="2 3" key="1">
    <citation type="journal article" date="2011" name="Nat. Biotechnol.">
        <title>Comparative genomic analysis of the thermophilic biomass-degrading fungi Myceliophthora thermophila and Thielavia terrestris.</title>
        <authorList>
            <person name="Berka R.M."/>
            <person name="Grigoriev I.V."/>
            <person name="Otillar R."/>
            <person name="Salamov A."/>
            <person name="Grimwood J."/>
            <person name="Reid I."/>
            <person name="Ishmael N."/>
            <person name="John T."/>
            <person name="Darmond C."/>
            <person name="Moisan M.-C."/>
            <person name="Henrissat B."/>
            <person name="Coutinho P.M."/>
            <person name="Lombard V."/>
            <person name="Natvig D.O."/>
            <person name="Lindquist E."/>
            <person name="Schmutz J."/>
            <person name="Lucas S."/>
            <person name="Harris P."/>
            <person name="Powlowski J."/>
            <person name="Bellemare A."/>
            <person name="Taylor D."/>
            <person name="Butler G."/>
            <person name="de Vries R.P."/>
            <person name="Allijn I.E."/>
            <person name="van den Brink J."/>
            <person name="Ushinsky S."/>
            <person name="Storms R."/>
            <person name="Powell A.J."/>
            <person name="Paulsen I.T."/>
            <person name="Elbourne L.D.H."/>
            <person name="Baker S.E."/>
            <person name="Magnuson J."/>
            <person name="LaBoissiere S."/>
            <person name="Clutterbuck A.J."/>
            <person name="Martinez D."/>
            <person name="Wogulis M."/>
            <person name="de Leon A.L."/>
            <person name="Rey M.W."/>
            <person name="Tsang A."/>
        </authorList>
    </citation>
    <scope>NUCLEOTIDE SEQUENCE [LARGE SCALE GENOMIC DNA]</scope>
    <source>
        <strain evidence="3">ATCC 42464 / BCRC 31852 / DSM 1799</strain>
    </source>
</reference>
<dbReference type="Proteomes" id="UP000007322">
    <property type="component" value="Chromosome 6"/>
</dbReference>
<sequence>MSTNTTTSSQPGDTVADLASSLMKQPSRHGTTADGAAGESSGDSSSSSRSAALARGMSHTGSWEPVLDRRQSWDAQEYKHDLLKRQYMDGEGTAPGSMGGFSEA</sequence>
<gene>
    <name evidence="2" type="ORF">MYCTH_2310408</name>
</gene>
<organism evidence="2 3">
    <name type="scientific">Thermothelomyces thermophilus (strain ATCC 42464 / BCRC 31852 / DSM 1799)</name>
    <name type="common">Sporotrichum thermophile</name>
    <dbReference type="NCBI Taxonomy" id="573729"/>
    <lineage>
        <taxon>Eukaryota</taxon>
        <taxon>Fungi</taxon>
        <taxon>Dikarya</taxon>
        <taxon>Ascomycota</taxon>
        <taxon>Pezizomycotina</taxon>
        <taxon>Sordariomycetes</taxon>
        <taxon>Sordariomycetidae</taxon>
        <taxon>Sordariales</taxon>
        <taxon>Chaetomiaceae</taxon>
        <taxon>Thermothelomyces</taxon>
    </lineage>
</organism>
<evidence type="ECO:0000313" key="3">
    <source>
        <dbReference type="Proteomes" id="UP000007322"/>
    </source>
</evidence>